<organism evidence="6 7">
    <name type="scientific">Solea senegalensis</name>
    <name type="common">Senegalese sole</name>
    <dbReference type="NCBI Taxonomy" id="28829"/>
    <lineage>
        <taxon>Eukaryota</taxon>
        <taxon>Metazoa</taxon>
        <taxon>Chordata</taxon>
        <taxon>Craniata</taxon>
        <taxon>Vertebrata</taxon>
        <taxon>Euteleostomi</taxon>
        <taxon>Actinopterygii</taxon>
        <taxon>Neopterygii</taxon>
        <taxon>Teleostei</taxon>
        <taxon>Neoteleostei</taxon>
        <taxon>Acanthomorphata</taxon>
        <taxon>Carangaria</taxon>
        <taxon>Pleuronectiformes</taxon>
        <taxon>Pleuronectoidei</taxon>
        <taxon>Soleidae</taxon>
        <taxon>Solea</taxon>
    </lineage>
</organism>
<dbReference type="GO" id="GO:0009897">
    <property type="term" value="C:external side of plasma membrane"/>
    <property type="evidence" value="ECO:0007669"/>
    <property type="project" value="TreeGrafter"/>
</dbReference>
<dbReference type="AlphaFoldDB" id="A0AAV6QU28"/>
<dbReference type="InterPro" id="IPR003598">
    <property type="entry name" value="Ig_sub2"/>
</dbReference>
<feature type="chain" id="PRO_5043496117" evidence="4">
    <location>
        <begin position="20"/>
        <end position="457"/>
    </location>
</feature>
<dbReference type="PANTHER" id="PTHR11481">
    <property type="entry name" value="IMMUNOGLOBULIN FC RECEPTOR"/>
    <property type="match status" value="1"/>
</dbReference>
<evidence type="ECO:0000256" key="2">
    <source>
        <dbReference type="ARBA" id="ARBA00023157"/>
    </source>
</evidence>
<dbReference type="PANTHER" id="PTHR11481:SF64">
    <property type="entry name" value="FC RECEPTOR-LIKE PROTEIN 4"/>
    <property type="match status" value="1"/>
</dbReference>
<keyword evidence="3" id="KW-1133">Transmembrane helix</keyword>
<dbReference type="InterPro" id="IPR007110">
    <property type="entry name" value="Ig-like_dom"/>
</dbReference>
<keyword evidence="6" id="KW-0675">Receptor</keyword>
<keyword evidence="3" id="KW-0812">Transmembrane</keyword>
<dbReference type="GO" id="GO:0007166">
    <property type="term" value="P:cell surface receptor signaling pathway"/>
    <property type="evidence" value="ECO:0007669"/>
    <property type="project" value="TreeGrafter"/>
</dbReference>
<evidence type="ECO:0000256" key="1">
    <source>
        <dbReference type="ARBA" id="ARBA00022729"/>
    </source>
</evidence>
<keyword evidence="7" id="KW-1185">Reference proteome</keyword>
<feature type="transmembrane region" description="Helical" evidence="3">
    <location>
        <begin position="384"/>
        <end position="406"/>
    </location>
</feature>
<gene>
    <name evidence="6" type="ORF">JOB18_026453</name>
</gene>
<name>A0AAV6QU28_SOLSE</name>
<dbReference type="EMBL" id="JAGKHQ010000015">
    <property type="protein sequence ID" value="KAG7496859.1"/>
    <property type="molecule type" value="Genomic_DNA"/>
</dbReference>
<evidence type="ECO:0000259" key="5">
    <source>
        <dbReference type="PROSITE" id="PS50835"/>
    </source>
</evidence>
<evidence type="ECO:0000256" key="3">
    <source>
        <dbReference type="SAM" id="Phobius"/>
    </source>
</evidence>
<keyword evidence="3" id="KW-0472">Membrane</keyword>
<dbReference type="PROSITE" id="PS50835">
    <property type="entry name" value="IG_LIKE"/>
    <property type="match status" value="2"/>
</dbReference>
<accession>A0AAV6QU28</accession>
<evidence type="ECO:0000313" key="7">
    <source>
        <dbReference type="Proteomes" id="UP000693946"/>
    </source>
</evidence>
<feature type="domain" description="Ig-like" evidence="5">
    <location>
        <begin position="306"/>
        <end position="367"/>
    </location>
</feature>
<dbReference type="InterPro" id="IPR050488">
    <property type="entry name" value="Ig_Fc_receptor"/>
</dbReference>
<keyword evidence="2" id="KW-1015">Disulfide bond</keyword>
<dbReference type="InterPro" id="IPR003599">
    <property type="entry name" value="Ig_sub"/>
</dbReference>
<comment type="caution">
    <text evidence="6">The sequence shown here is derived from an EMBL/GenBank/DDBJ whole genome shotgun (WGS) entry which is preliminary data.</text>
</comment>
<evidence type="ECO:0000256" key="4">
    <source>
        <dbReference type="SAM" id="SignalP"/>
    </source>
</evidence>
<dbReference type="Pfam" id="PF13895">
    <property type="entry name" value="Ig_2"/>
    <property type="match status" value="1"/>
</dbReference>
<keyword evidence="1 4" id="KW-0732">Signal</keyword>
<dbReference type="GO" id="GO:0004888">
    <property type="term" value="F:transmembrane signaling receptor activity"/>
    <property type="evidence" value="ECO:0007669"/>
    <property type="project" value="TreeGrafter"/>
</dbReference>
<protein>
    <submittedName>
        <fullName evidence="6">Fc receptor 4</fullName>
    </submittedName>
</protein>
<dbReference type="GO" id="GO:0006955">
    <property type="term" value="P:immune response"/>
    <property type="evidence" value="ECO:0007669"/>
    <property type="project" value="TreeGrafter"/>
</dbReference>
<feature type="domain" description="Ig-like" evidence="5">
    <location>
        <begin position="111"/>
        <end position="184"/>
    </location>
</feature>
<proteinExistence type="predicted"/>
<sequence>MKTALLFLLSLSRLTSTHSRALVRVAPDRTQFFEYENITVTCEHLDSEEWTVWRYAWSSLQLSACGSVWGTQTSSTCFINTVKPSSSGVYWCESNYRESSSAINITVTDRPLILKSPILPVMQGRDVTLHCQTKDTRTARPVTFFKDDHTIWKRSTGHMTIHNVSKSDEGAYRCKFNDENESLTSWLLIKADDLDDSLSLTMFPESTQLSEYENLLLTCGNDNDDNSSSGFHIKRFRLDTRTVSSCGVHWGIVTSSVCKVSTLKPADSGIYWCESLALQRSSSVNLTIYGLEKTVLLQSPIHPPAEGDNVTLRCKTSATPFNQSADFYKDGYHIQTTLTGHMTLYHISKSDEGVYMCTVNGVKSPTTWLLVKGDSVSSGAAQSMFTMIRCVVVSLPYLISTLFMVFRYRDIRQTPYPRHAEKSLSVSMTTAPIAEYDERLDRDYGPSVSNVTTEHRF</sequence>
<evidence type="ECO:0000313" key="6">
    <source>
        <dbReference type="EMBL" id="KAG7496859.1"/>
    </source>
</evidence>
<feature type="signal peptide" evidence="4">
    <location>
        <begin position="1"/>
        <end position="19"/>
    </location>
</feature>
<dbReference type="Proteomes" id="UP000693946">
    <property type="component" value="Linkage Group LG3"/>
</dbReference>
<reference evidence="6 7" key="1">
    <citation type="journal article" date="2021" name="Sci. Rep.">
        <title>Chromosome anchoring in Senegalese sole (Solea senegalensis) reveals sex-associated markers and genome rearrangements in flatfish.</title>
        <authorList>
            <person name="Guerrero-Cozar I."/>
            <person name="Gomez-Garrido J."/>
            <person name="Berbel C."/>
            <person name="Martinez-Blanch J.F."/>
            <person name="Alioto T."/>
            <person name="Claros M.G."/>
            <person name="Gagnaire P.A."/>
            <person name="Manchado M."/>
        </authorList>
    </citation>
    <scope>NUCLEOTIDE SEQUENCE [LARGE SCALE GENOMIC DNA]</scope>
    <source>
        <strain evidence="6">Sse05_10M</strain>
    </source>
</reference>
<dbReference type="SMART" id="SM00408">
    <property type="entry name" value="IGc2"/>
    <property type="match status" value="3"/>
</dbReference>
<dbReference type="SMART" id="SM00409">
    <property type="entry name" value="IG"/>
    <property type="match status" value="4"/>
</dbReference>
<dbReference type="Pfam" id="PF13927">
    <property type="entry name" value="Ig_3"/>
    <property type="match status" value="1"/>
</dbReference>